<dbReference type="InterPro" id="IPR001811">
    <property type="entry name" value="Chemokine_IL8-like_dom"/>
</dbReference>
<dbReference type="SUPFAM" id="SSF54117">
    <property type="entry name" value="Interleukin 8-like chemokines"/>
    <property type="match status" value="1"/>
</dbReference>
<dbReference type="AlphaFoldDB" id="A0AAV6G1I9"/>
<evidence type="ECO:0000313" key="3">
    <source>
        <dbReference type="EMBL" id="KAG5268494.1"/>
    </source>
</evidence>
<dbReference type="GO" id="GO:0008009">
    <property type="term" value="F:chemokine activity"/>
    <property type="evidence" value="ECO:0007669"/>
    <property type="project" value="InterPro"/>
</dbReference>
<comment type="caution">
    <text evidence="3">The sequence shown here is derived from an EMBL/GenBank/DDBJ whole genome shotgun (WGS) entry which is preliminary data.</text>
</comment>
<keyword evidence="1" id="KW-0202">Cytokine</keyword>
<evidence type="ECO:0000256" key="1">
    <source>
        <dbReference type="ARBA" id="ARBA00022514"/>
    </source>
</evidence>
<accession>A0AAV6G1I9</accession>
<dbReference type="Pfam" id="PF00048">
    <property type="entry name" value="IL8"/>
    <property type="match status" value="1"/>
</dbReference>
<evidence type="ECO:0000259" key="2">
    <source>
        <dbReference type="SMART" id="SM00199"/>
    </source>
</evidence>
<gene>
    <name evidence="3" type="ORF">AALO_G00213210</name>
</gene>
<proteinExistence type="predicted"/>
<name>A0AAV6G1I9_9TELE</name>
<dbReference type="SMART" id="SM00199">
    <property type="entry name" value="SCY"/>
    <property type="match status" value="1"/>
</dbReference>
<sequence length="98" mass="11060">MKPAVDKGMMRQMLLIAVLGAVVIAVTGSRRPHKFPRPITCCREVSNAVIQTIESFTRQHAQHPCLDAIVFTTEDKKKYCTDPKAPWVEKTIKDLKPQ</sequence>
<dbReference type="Proteomes" id="UP000823561">
    <property type="component" value="Chromosome 16"/>
</dbReference>
<keyword evidence="4" id="KW-1185">Reference proteome</keyword>
<reference evidence="3" key="1">
    <citation type="submission" date="2020-10" db="EMBL/GenBank/DDBJ databases">
        <title>Chromosome-scale genome assembly of the Allis shad, Alosa alosa.</title>
        <authorList>
            <person name="Margot Z."/>
            <person name="Christophe K."/>
            <person name="Cabau C."/>
            <person name="Louis A."/>
            <person name="Berthelot C."/>
            <person name="Parey E."/>
            <person name="Roest Crollius H."/>
            <person name="Montfort J."/>
            <person name="Robinson-Rechavi M."/>
            <person name="Bucao C."/>
            <person name="Bouchez O."/>
            <person name="Gislard M."/>
            <person name="Lluch J."/>
            <person name="Milhes M."/>
            <person name="Lampietro C."/>
            <person name="Lopez Roques C."/>
            <person name="Donnadieu C."/>
            <person name="Braasch I."/>
            <person name="Desvignes T."/>
            <person name="Postlethwait J."/>
            <person name="Bobe J."/>
            <person name="Guiguen Y."/>
        </authorList>
    </citation>
    <scope>NUCLEOTIDE SEQUENCE</scope>
    <source>
        <strain evidence="3">M-15738</strain>
        <tissue evidence="3">Blood</tissue>
    </source>
</reference>
<organism evidence="3 4">
    <name type="scientific">Alosa alosa</name>
    <name type="common">allis shad</name>
    <dbReference type="NCBI Taxonomy" id="278164"/>
    <lineage>
        <taxon>Eukaryota</taxon>
        <taxon>Metazoa</taxon>
        <taxon>Chordata</taxon>
        <taxon>Craniata</taxon>
        <taxon>Vertebrata</taxon>
        <taxon>Euteleostomi</taxon>
        <taxon>Actinopterygii</taxon>
        <taxon>Neopterygii</taxon>
        <taxon>Teleostei</taxon>
        <taxon>Clupei</taxon>
        <taxon>Clupeiformes</taxon>
        <taxon>Clupeoidei</taxon>
        <taxon>Clupeidae</taxon>
        <taxon>Alosa</taxon>
    </lineage>
</organism>
<dbReference type="EMBL" id="JADWDJ010000016">
    <property type="protein sequence ID" value="KAG5268494.1"/>
    <property type="molecule type" value="Genomic_DNA"/>
</dbReference>
<protein>
    <recommendedName>
        <fullName evidence="2">Chemokine interleukin-8-like domain-containing protein</fullName>
    </recommendedName>
</protein>
<evidence type="ECO:0000313" key="4">
    <source>
        <dbReference type="Proteomes" id="UP000823561"/>
    </source>
</evidence>
<dbReference type="GO" id="GO:0005615">
    <property type="term" value="C:extracellular space"/>
    <property type="evidence" value="ECO:0007669"/>
    <property type="project" value="UniProtKB-KW"/>
</dbReference>
<dbReference type="InterPro" id="IPR036048">
    <property type="entry name" value="Interleukin_8-like_sf"/>
</dbReference>
<feature type="domain" description="Chemokine interleukin-8-like" evidence="2">
    <location>
        <begin position="38"/>
        <end position="95"/>
    </location>
</feature>
<dbReference type="GO" id="GO:0006955">
    <property type="term" value="P:immune response"/>
    <property type="evidence" value="ECO:0007669"/>
    <property type="project" value="InterPro"/>
</dbReference>
<dbReference type="Gene3D" id="2.40.50.40">
    <property type="match status" value="1"/>
</dbReference>